<dbReference type="Pfam" id="PF00270">
    <property type="entry name" value="DEAD"/>
    <property type="match status" value="1"/>
</dbReference>
<keyword evidence="2" id="KW-0378">Hydrolase</keyword>
<feature type="non-terminal residue" evidence="6">
    <location>
        <position position="150"/>
    </location>
</feature>
<dbReference type="InterPro" id="IPR014001">
    <property type="entry name" value="Helicase_ATP-bd"/>
</dbReference>
<evidence type="ECO:0000259" key="5">
    <source>
        <dbReference type="PROSITE" id="PS51192"/>
    </source>
</evidence>
<dbReference type="InterPro" id="IPR011545">
    <property type="entry name" value="DEAD/DEAH_box_helicase_dom"/>
</dbReference>
<evidence type="ECO:0000256" key="4">
    <source>
        <dbReference type="ARBA" id="ARBA00022840"/>
    </source>
</evidence>
<name>A0A1E7FAB4_9STRA</name>
<keyword evidence="3 6" id="KW-0347">Helicase</keyword>
<dbReference type="InParanoid" id="A0A1E7FAB4"/>
<accession>A0A1E7FAB4</accession>
<dbReference type="KEGG" id="fcy:FRACYDRAFT_154112"/>
<dbReference type="AlphaFoldDB" id="A0A1E7FAB4"/>
<dbReference type="CDD" id="cd00268">
    <property type="entry name" value="DEADc"/>
    <property type="match status" value="1"/>
</dbReference>
<dbReference type="GO" id="GO:0004386">
    <property type="term" value="F:helicase activity"/>
    <property type="evidence" value="ECO:0007669"/>
    <property type="project" value="UniProtKB-KW"/>
</dbReference>
<evidence type="ECO:0000256" key="1">
    <source>
        <dbReference type="ARBA" id="ARBA00022741"/>
    </source>
</evidence>
<evidence type="ECO:0000313" key="6">
    <source>
        <dbReference type="EMBL" id="OEU15120.1"/>
    </source>
</evidence>
<proteinExistence type="predicted"/>
<dbReference type="OrthoDB" id="10256233at2759"/>
<dbReference type="Gene3D" id="3.40.50.300">
    <property type="entry name" value="P-loop containing nucleotide triphosphate hydrolases"/>
    <property type="match status" value="1"/>
</dbReference>
<feature type="non-terminal residue" evidence="6">
    <location>
        <position position="1"/>
    </location>
</feature>
<organism evidence="6 7">
    <name type="scientific">Fragilariopsis cylindrus CCMP1102</name>
    <dbReference type="NCBI Taxonomy" id="635003"/>
    <lineage>
        <taxon>Eukaryota</taxon>
        <taxon>Sar</taxon>
        <taxon>Stramenopiles</taxon>
        <taxon>Ochrophyta</taxon>
        <taxon>Bacillariophyta</taxon>
        <taxon>Bacillariophyceae</taxon>
        <taxon>Bacillariophycidae</taxon>
        <taxon>Bacillariales</taxon>
        <taxon>Bacillariaceae</taxon>
        <taxon>Fragilariopsis</taxon>
    </lineage>
</organism>
<reference evidence="6 7" key="1">
    <citation type="submission" date="2016-09" db="EMBL/GenBank/DDBJ databases">
        <title>Extensive genetic diversity and differential bi-allelic expression allows diatom success in the polar Southern Ocean.</title>
        <authorList>
            <consortium name="DOE Joint Genome Institute"/>
            <person name="Mock T."/>
            <person name="Otillar R.P."/>
            <person name="Strauss J."/>
            <person name="Dupont C."/>
            <person name="Frickenhaus S."/>
            <person name="Maumus F."/>
            <person name="Mcmullan M."/>
            <person name="Sanges R."/>
            <person name="Schmutz J."/>
            <person name="Toseland A."/>
            <person name="Valas R."/>
            <person name="Veluchamy A."/>
            <person name="Ward B.J."/>
            <person name="Allen A."/>
            <person name="Barry K."/>
            <person name="Falciatore A."/>
            <person name="Ferrante M."/>
            <person name="Fortunato A.E."/>
            <person name="Gloeckner G."/>
            <person name="Gruber A."/>
            <person name="Hipkin R."/>
            <person name="Janech M."/>
            <person name="Kroth P."/>
            <person name="Leese F."/>
            <person name="Lindquist E."/>
            <person name="Lyon B.R."/>
            <person name="Martin J."/>
            <person name="Mayer C."/>
            <person name="Parker M."/>
            <person name="Quesneville H."/>
            <person name="Raymond J."/>
            <person name="Uhlig C."/>
            <person name="Valentin K.U."/>
            <person name="Worden A.Z."/>
            <person name="Armbrust E.V."/>
            <person name="Bowler C."/>
            <person name="Green B."/>
            <person name="Moulton V."/>
            <person name="Van Oosterhout C."/>
            <person name="Grigoriev I."/>
        </authorList>
    </citation>
    <scope>NUCLEOTIDE SEQUENCE [LARGE SCALE GENOMIC DNA]</scope>
    <source>
        <strain evidence="6 7">CCMP1102</strain>
    </source>
</reference>
<gene>
    <name evidence="6" type="ORF">FRACYDRAFT_154112</name>
</gene>
<evidence type="ECO:0000313" key="7">
    <source>
        <dbReference type="Proteomes" id="UP000095751"/>
    </source>
</evidence>
<dbReference type="InterPro" id="IPR044742">
    <property type="entry name" value="DEAD/DEAH_RhlB"/>
</dbReference>
<dbReference type="GO" id="GO:0005524">
    <property type="term" value="F:ATP binding"/>
    <property type="evidence" value="ECO:0007669"/>
    <property type="project" value="UniProtKB-KW"/>
</dbReference>
<protein>
    <submittedName>
        <fullName evidence="6">DEAD/DEAH box type DNA/RNA helicase</fullName>
    </submittedName>
</protein>
<dbReference type="SMART" id="SM00487">
    <property type="entry name" value="DEXDc"/>
    <property type="match status" value="1"/>
</dbReference>
<dbReference type="PANTHER" id="PTHR47960">
    <property type="entry name" value="DEAD-BOX ATP-DEPENDENT RNA HELICASE 50"/>
    <property type="match status" value="1"/>
</dbReference>
<evidence type="ECO:0000256" key="2">
    <source>
        <dbReference type="ARBA" id="ARBA00022801"/>
    </source>
</evidence>
<evidence type="ECO:0000256" key="3">
    <source>
        <dbReference type="ARBA" id="ARBA00022806"/>
    </source>
</evidence>
<feature type="domain" description="Helicase ATP-binding" evidence="5">
    <location>
        <begin position="16"/>
        <end position="150"/>
    </location>
</feature>
<dbReference type="InterPro" id="IPR027417">
    <property type="entry name" value="P-loop_NTPase"/>
</dbReference>
<dbReference type="PROSITE" id="PS51192">
    <property type="entry name" value="HELICASE_ATP_BIND_1"/>
    <property type="match status" value="1"/>
</dbReference>
<sequence length="150" mass="16136">QGAGITRPSRIQSLAWPQILSGNHTIVADQTGSGKTGAYLVPCLLRSLQTPSIKQNGSPKVLILAPTAELADQIRAVCLKISQNGTPFNTMVVTANGKFTTSIRDQIRMIQRTQVDVLISTPGRVSTILRTRNSGLDLSNLQSIVLDEVD</sequence>
<dbReference type="Proteomes" id="UP000095751">
    <property type="component" value="Unassembled WGS sequence"/>
</dbReference>
<dbReference type="SUPFAM" id="SSF52540">
    <property type="entry name" value="P-loop containing nucleoside triphosphate hydrolases"/>
    <property type="match status" value="1"/>
</dbReference>
<keyword evidence="7" id="KW-1185">Reference proteome</keyword>
<dbReference type="GO" id="GO:0003676">
    <property type="term" value="F:nucleic acid binding"/>
    <property type="evidence" value="ECO:0007669"/>
    <property type="project" value="InterPro"/>
</dbReference>
<dbReference type="GO" id="GO:0016787">
    <property type="term" value="F:hydrolase activity"/>
    <property type="evidence" value="ECO:0007669"/>
    <property type="project" value="UniProtKB-KW"/>
</dbReference>
<keyword evidence="4" id="KW-0067">ATP-binding</keyword>
<dbReference type="EMBL" id="KV784359">
    <property type="protein sequence ID" value="OEU15120.1"/>
    <property type="molecule type" value="Genomic_DNA"/>
</dbReference>
<keyword evidence="1" id="KW-0547">Nucleotide-binding</keyword>